<feature type="region of interest" description="Disordered" evidence="6">
    <location>
        <begin position="138"/>
        <end position="205"/>
    </location>
</feature>
<feature type="domain" description="Replication factor A C-terminal" evidence="7">
    <location>
        <begin position="37"/>
        <end position="144"/>
    </location>
</feature>
<dbReference type="InterPro" id="IPR013955">
    <property type="entry name" value="Rep_factor-A_C"/>
</dbReference>
<evidence type="ECO:0000256" key="4">
    <source>
        <dbReference type="ARBA" id="ARBA00022833"/>
    </source>
</evidence>
<proteinExistence type="inferred from homology"/>
<evidence type="ECO:0000256" key="1">
    <source>
        <dbReference type="ARBA" id="ARBA00005690"/>
    </source>
</evidence>
<dbReference type="EMBL" id="BRYB01002370">
    <property type="protein sequence ID" value="GMI43864.1"/>
    <property type="molecule type" value="Genomic_DNA"/>
</dbReference>
<keyword evidence="2" id="KW-0479">Metal-binding</keyword>
<protein>
    <recommendedName>
        <fullName evidence="7">Replication factor A C-terminal domain-containing protein</fullName>
    </recommendedName>
</protein>
<dbReference type="SUPFAM" id="SSF50249">
    <property type="entry name" value="Nucleic acid-binding proteins"/>
    <property type="match status" value="1"/>
</dbReference>
<keyword evidence="3" id="KW-0863">Zinc-finger</keyword>
<dbReference type="InterPro" id="IPR012340">
    <property type="entry name" value="NA-bd_OB-fold"/>
</dbReference>
<organism evidence="8 9">
    <name type="scientific">Tetraparma gracilis</name>
    <dbReference type="NCBI Taxonomy" id="2962635"/>
    <lineage>
        <taxon>Eukaryota</taxon>
        <taxon>Sar</taxon>
        <taxon>Stramenopiles</taxon>
        <taxon>Ochrophyta</taxon>
        <taxon>Bolidophyceae</taxon>
        <taxon>Parmales</taxon>
        <taxon>Triparmaceae</taxon>
        <taxon>Tetraparma</taxon>
    </lineage>
</organism>
<feature type="compositionally biased region" description="Low complexity" evidence="6">
    <location>
        <begin position="144"/>
        <end position="162"/>
    </location>
</feature>
<reference evidence="8 9" key="1">
    <citation type="journal article" date="2023" name="Commun. Biol.">
        <title>Genome analysis of Parmales, the sister group of diatoms, reveals the evolutionary specialization of diatoms from phago-mixotrophs to photoautotrophs.</title>
        <authorList>
            <person name="Ban H."/>
            <person name="Sato S."/>
            <person name="Yoshikawa S."/>
            <person name="Yamada K."/>
            <person name="Nakamura Y."/>
            <person name="Ichinomiya M."/>
            <person name="Sato N."/>
            <person name="Blanc-Mathieu R."/>
            <person name="Endo H."/>
            <person name="Kuwata A."/>
            <person name="Ogata H."/>
        </authorList>
    </citation>
    <scope>NUCLEOTIDE SEQUENCE [LARGE SCALE GENOMIC DNA]</scope>
</reference>
<accession>A0ABQ6N8Y7</accession>
<evidence type="ECO:0000313" key="9">
    <source>
        <dbReference type="Proteomes" id="UP001165060"/>
    </source>
</evidence>
<keyword evidence="4" id="KW-0862">Zinc</keyword>
<dbReference type="CDD" id="cd04476">
    <property type="entry name" value="RPA1_DBD_C"/>
    <property type="match status" value="1"/>
</dbReference>
<dbReference type="Gene3D" id="2.40.50.140">
    <property type="entry name" value="Nucleic acid-binding proteins"/>
    <property type="match status" value="1"/>
</dbReference>
<evidence type="ECO:0000313" key="8">
    <source>
        <dbReference type="EMBL" id="GMI43864.1"/>
    </source>
</evidence>
<dbReference type="Proteomes" id="UP001165060">
    <property type="component" value="Unassembled WGS sequence"/>
</dbReference>
<feature type="non-terminal residue" evidence="8">
    <location>
        <position position="1"/>
    </location>
</feature>
<comment type="caution">
    <text evidence="8">The sequence shown here is derived from an EMBL/GenBank/DDBJ whole genome shotgun (WGS) entry which is preliminary data.</text>
</comment>
<feature type="compositionally biased region" description="Polar residues" evidence="6">
    <location>
        <begin position="184"/>
        <end position="198"/>
    </location>
</feature>
<evidence type="ECO:0000256" key="3">
    <source>
        <dbReference type="ARBA" id="ARBA00022771"/>
    </source>
</evidence>
<evidence type="ECO:0000256" key="6">
    <source>
        <dbReference type="SAM" id="MobiDB-lite"/>
    </source>
</evidence>
<comment type="similarity">
    <text evidence="1">Belongs to the replication factor A protein 1 family.</text>
</comment>
<sequence length="349" mass="36670">PLPPPPPPGGRNATFEERKTVSAIKAENLGYNDKPDYLAFKATINFIKKDKENGPWYTACPNPEEPCKARRKVTQTSDAMWQCEHCNKAYDKCIRRYIFSMTLIDDTSTVWATIFDDHAKDMLGKTADEMNVIYESGDQSQFNSPTSSAGAAASATTSAAPTFQPPDDDLQDPSTLILDRGTLLPQTPATKSSLSELDTPSPAGKMGRRANPLLAQAAAAAAKAANNAHLLSMMAGDNVPPRSTAATYARLSVASAFSAMDDSLVCCAADVAPGHRGHPSLGDPAAPAAGRLLVLRRHAAQALGRLEVGDEVAVYDALVVDGAFVNTTVVERVGGRGAGGAAGGAGEVI</sequence>
<dbReference type="Pfam" id="PF08646">
    <property type="entry name" value="Rep_fac-A_C"/>
    <property type="match status" value="1"/>
</dbReference>
<evidence type="ECO:0000256" key="5">
    <source>
        <dbReference type="ARBA" id="ARBA00023125"/>
    </source>
</evidence>
<dbReference type="InterPro" id="IPR047192">
    <property type="entry name" value="Euk_RPA1_DBD_C"/>
</dbReference>
<evidence type="ECO:0000256" key="2">
    <source>
        <dbReference type="ARBA" id="ARBA00022723"/>
    </source>
</evidence>
<name>A0ABQ6N8Y7_9STRA</name>
<keyword evidence="9" id="KW-1185">Reference proteome</keyword>
<gene>
    <name evidence="8" type="ORF">TeGR_g4279</name>
</gene>
<keyword evidence="5" id="KW-0238">DNA-binding</keyword>
<evidence type="ECO:0000259" key="7">
    <source>
        <dbReference type="Pfam" id="PF08646"/>
    </source>
</evidence>